<dbReference type="PROSITE" id="PS50887">
    <property type="entry name" value="GGDEF"/>
    <property type="match status" value="1"/>
</dbReference>
<protein>
    <submittedName>
        <fullName evidence="5">Response regulator PleD</fullName>
    </submittedName>
</protein>
<dbReference type="AlphaFoldDB" id="A0A5J4F6S8"/>
<feature type="domain" description="Response regulatory" evidence="3">
    <location>
        <begin position="10"/>
        <end position="126"/>
    </location>
</feature>
<evidence type="ECO:0000259" key="3">
    <source>
        <dbReference type="PROSITE" id="PS50110"/>
    </source>
</evidence>
<dbReference type="Gene3D" id="3.40.50.2300">
    <property type="match status" value="1"/>
</dbReference>
<keyword evidence="1" id="KW-0597">Phosphoprotein</keyword>
<sequence length="310" mass="35273">MIKFRPQDCLVLVVDDVSKNLELAMKILDSAGYETACASSFQQAIERVKTANPDLIILDLIMPKKRGLELCRRLKSDNLYTHIPIIFVTDSKEKEDIINAFNSGAVDYVNKPFHGSELLARVKIHLELKKTQEELKKINSQLEKLVRTDSLTGVNNRREILYLGEKEFQRCRRYHRYFSVLVIDIDHFKHINDTFGHILGDKTLITVAGAIKNCLRQVDSFGRFGGEEFVAILPETNLEDAETLAWRICQVINQLNIEIDRQKVRVTASIGVATFSPQDNNLEAVIERADRAMFAAKNQGRNRVSLGKTV</sequence>
<dbReference type="RefSeq" id="WP_151695422.1">
    <property type="nucleotide sequence ID" value="NZ_BJKP01000008.1"/>
</dbReference>
<feature type="coiled-coil region" evidence="2">
    <location>
        <begin position="121"/>
        <end position="148"/>
    </location>
</feature>
<dbReference type="InterPro" id="IPR000160">
    <property type="entry name" value="GGDEF_dom"/>
</dbReference>
<accession>A0A5J4F6S8</accession>
<reference evidence="5 6" key="1">
    <citation type="journal article" date="2019" name="FEMS Microbiol. Lett.">
        <title>A novel salt-tolerant genotype illuminates the sucrose gene evolution in freshwater bloom-forming cyanobacterium Microcystis aeruginosa.</title>
        <authorList>
            <person name="Tanabe Y."/>
            <person name="Yamaguchi H."/>
            <person name="Sano T."/>
            <person name="Kawachi M."/>
        </authorList>
    </citation>
    <scope>NUCLEOTIDE SEQUENCE [LARGE SCALE GENOMIC DNA]</scope>
    <source>
        <strain evidence="5 6">NIES-4325</strain>
    </source>
</reference>
<gene>
    <name evidence="5" type="primary">pleD_2</name>
    <name evidence="5" type="ORF">MiAbW_01236</name>
</gene>
<dbReference type="NCBIfam" id="TIGR00254">
    <property type="entry name" value="GGDEF"/>
    <property type="match status" value="1"/>
</dbReference>
<evidence type="ECO:0000256" key="2">
    <source>
        <dbReference type="SAM" id="Coils"/>
    </source>
</evidence>
<dbReference type="InterPro" id="IPR001789">
    <property type="entry name" value="Sig_transdc_resp-reg_receiver"/>
</dbReference>
<dbReference type="GO" id="GO:0005886">
    <property type="term" value="C:plasma membrane"/>
    <property type="evidence" value="ECO:0007669"/>
    <property type="project" value="TreeGrafter"/>
</dbReference>
<proteinExistence type="predicted"/>
<comment type="caution">
    <text evidence="5">The sequence shown here is derived from an EMBL/GenBank/DDBJ whole genome shotgun (WGS) entry which is preliminary data.</text>
</comment>
<keyword evidence="2" id="KW-0175">Coiled coil</keyword>
<dbReference type="SUPFAM" id="SSF55073">
    <property type="entry name" value="Nucleotide cyclase"/>
    <property type="match status" value="1"/>
</dbReference>
<organism evidence="5 6">
    <name type="scientific">Microcystis aeruginosa NIES-4325</name>
    <dbReference type="NCBI Taxonomy" id="2569534"/>
    <lineage>
        <taxon>Bacteria</taxon>
        <taxon>Bacillati</taxon>
        <taxon>Cyanobacteriota</taxon>
        <taxon>Cyanophyceae</taxon>
        <taxon>Oscillatoriophycideae</taxon>
        <taxon>Chroococcales</taxon>
        <taxon>Microcystaceae</taxon>
        <taxon>Microcystis</taxon>
    </lineage>
</organism>
<name>A0A5J4F6S8_MICAE</name>
<dbReference type="InterPro" id="IPR050469">
    <property type="entry name" value="Diguanylate_Cyclase"/>
</dbReference>
<evidence type="ECO:0000313" key="6">
    <source>
        <dbReference type="Proteomes" id="UP000376575"/>
    </source>
</evidence>
<evidence type="ECO:0000256" key="1">
    <source>
        <dbReference type="PROSITE-ProRule" id="PRU00169"/>
    </source>
</evidence>
<feature type="modified residue" description="4-aspartylphosphate" evidence="1">
    <location>
        <position position="59"/>
    </location>
</feature>
<dbReference type="GO" id="GO:0000160">
    <property type="term" value="P:phosphorelay signal transduction system"/>
    <property type="evidence" value="ECO:0007669"/>
    <property type="project" value="InterPro"/>
</dbReference>
<dbReference type="Gene3D" id="3.30.70.270">
    <property type="match status" value="1"/>
</dbReference>
<dbReference type="GO" id="GO:0052621">
    <property type="term" value="F:diguanylate cyclase activity"/>
    <property type="evidence" value="ECO:0007669"/>
    <property type="project" value="TreeGrafter"/>
</dbReference>
<dbReference type="FunFam" id="3.30.70.270:FF:000001">
    <property type="entry name" value="Diguanylate cyclase domain protein"/>
    <property type="match status" value="1"/>
</dbReference>
<dbReference type="Pfam" id="PF00072">
    <property type="entry name" value="Response_reg"/>
    <property type="match status" value="1"/>
</dbReference>
<evidence type="ECO:0000313" key="5">
    <source>
        <dbReference type="EMBL" id="GEA26683.1"/>
    </source>
</evidence>
<dbReference type="CDD" id="cd01949">
    <property type="entry name" value="GGDEF"/>
    <property type="match status" value="1"/>
</dbReference>
<dbReference type="InterPro" id="IPR011006">
    <property type="entry name" value="CheY-like_superfamily"/>
</dbReference>
<dbReference type="PROSITE" id="PS50110">
    <property type="entry name" value="RESPONSE_REGULATORY"/>
    <property type="match status" value="1"/>
</dbReference>
<dbReference type="SMART" id="SM00267">
    <property type="entry name" value="GGDEF"/>
    <property type="match status" value="1"/>
</dbReference>
<feature type="domain" description="GGDEF" evidence="4">
    <location>
        <begin position="176"/>
        <end position="309"/>
    </location>
</feature>
<dbReference type="GO" id="GO:1902201">
    <property type="term" value="P:negative regulation of bacterial-type flagellum-dependent cell motility"/>
    <property type="evidence" value="ECO:0007669"/>
    <property type="project" value="TreeGrafter"/>
</dbReference>
<dbReference type="PANTHER" id="PTHR45138:SF9">
    <property type="entry name" value="DIGUANYLATE CYCLASE DGCM-RELATED"/>
    <property type="match status" value="1"/>
</dbReference>
<dbReference type="EMBL" id="BJKP01000008">
    <property type="protein sequence ID" value="GEA26683.1"/>
    <property type="molecule type" value="Genomic_DNA"/>
</dbReference>
<dbReference type="PANTHER" id="PTHR45138">
    <property type="entry name" value="REGULATORY COMPONENTS OF SENSORY TRANSDUCTION SYSTEM"/>
    <property type="match status" value="1"/>
</dbReference>
<dbReference type="Pfam" id="PF00990">
    <property type="entry name" value="GGDEF"/>
    <property type="match status" value="1"/>
</dbReference>
<dbReference type="GO" id="GO:0043709">
    <property type="term" value="P:cell adhesion involved in single-species biofilm formation"/>
    <property type="evidence" value="ECO:0007669"/>
    <property type="project" value="TreeGrafter"/>
</dbReference>
<dbReference type="SUPFAM" id="SSF52172">
    <property type="entry name" value="CheY-like"/>
    <property type="match status" value="1"/>
</dbReference>
<dbReference type="InterPro" id="IPR029787">
    <property type="entry name" value="Nucleotide_cyclase"/>
</dbReference>
<dbReference type="Proteomes" id="UP000376575">
    <property type="component" value="Unassembled WGS sequence"/>
</dbReference>
<dbReference type="SMART" id="SM00448">
    <property type="entry name" value="REC"/>
    <property type="match status" value="1"/>
</dbReference>
<evidence type="ECO:0000259" key="4">
    <source>
        <dbReference type="PROSITE" id="PS50887"/>
    </source>
</evidence>
<dbReference type="InterPro" id="IPR043128">
    <property type="entry name" value="Rev_trsase/Diguanyl_cyclase"/>
</dbReference>